<proteinExistence type="predicted"/>
<keyword evidence="2" id="KW-1185">Reference proteome</keyword>
<accession>A0A1G6HBR7</accession>
<sequence length="86" mass="9759">MGEVRWLHPGDRLLSTDPMSWSFRDLCQAAAMLDTDDRMVEHLAHHATRPEVRRRLAVLLRLIDDEGATAPFSQAARSHLNRLAAD</sequence>
<dbReference type="EMBL" id="FMYF01000008">
    <property type="protein sequence ID" value="SDB91641.1"/>
    <property type="molecule type" value="Genomic_DNA"/>
</dbReference>
<gene>
    <name evidence="1" type="ORF">GA0111570_10894</name>
</gene>
<organism evidence="1 2">
    <name type="scientific">Raineyella antarctica</name>
    <dbReference type="NCBI Taxonomy" id="1577474"/>
    <lineage>
        <taxon>Bacteria</taxon>
        <taxon>Bacillati</taxon>
        <taxon>Actinomycetota</taxon>
        <taxon>Actinomycetes</taxon>
        <taxon>Propionibacteriales</taxon>
        <taxon>Propionibacteriaceae</taxon>
        <taxon>Raineyella</taxon>
    </lineage>
</organism>
<dbReference type="Proteomes" id="UP000199086">
    <property type="component" value="Unassembled WGS sequence"/>
</dbReference>
<reference evidence="1 2" key="1">
    <citation type="submission" date="2016-06" db="EMBL/GenBank/DDBJ databases">
        <authorList>
            <person name="Olsen C.W."/>
            <person name="Carey S."/>
            <person name="Hinshaw L."/>
            <person name="Karasin A.I."/>
        </authorList>
    </citation>
    <scope>NUCLEOTIDE SEQUENCE [LARGE SCALE GENOMIC DNA]</scope>
    <source>
        <strain evidence="1 2">LZ-22</strain>
    </source>
</reference>
<protein>
    <submittedName>
        <fullName evidence="1">Uncharacterized protein</fullName>
    </submittedName>
</protein>
<name>A0A1G6HBR7_9ACTN</name>
<evidence type="ECO:0000313" key="1">
    <source>
        <dbReference type="EMBL" id="SDB91641.1"/>
    </source>
</evidence>
<dbReference type="STRING" id="1577474.GA0111570_10894"/>
<dbReference type="RefSeq" id="WP_139283238.1">
    <property type="nucleotide sequence ID" value="NZ_FMYF01000008.1"/>
</dbReference>
<evidence type="ECO:0000313" key="2">
    <source>
        <dbReference type="Proteomes" id="UP000199086"/>
    </source>
</evidence>
<dbReference type="AlphaFoldDB" id="A0A1G6HBR7"/>